<sequence>MASRSNITPGIQLAQLDGRARYHLTNNTPREAALDDLRSIGAPPDQIREAADSARFRYLSDPRLRFQDGDVARLLEELL</sequence>
<proteinExistence type="predicted"/>
<name>A0A6L6XNC0_9ACTN</name>
<gene>
    <name evidence="1" type="ORF">GON03_03900</name>
</gene>
<dbReference type="RefSeq" id="WP_157340441.1">
    <property type="nucleotide sequence ID" value="NZ_WSEK01000004.1"/>
</dbReference>
<dbReference type="AlphaFoldDB" id="A0A6L6XNC0"/>
<evidence type="ECO:0000313" key="2">
    <source>
        <dbReference type="Proteomes" id="UP000473525"/>
    </source>
</evidence>
<dbReference type="Proteomes" id="UP000473525">
    <property type="component" value="Unassembled WGS sequence"/>
</dbReference>
<reference evidence="1 2" key="1">
    <citation type="submission" date="2019-12" db="EMBL/GenBank/DDBJ databases">
        <authorList>
            <person name="Huq M.A."/>
        </authorList>
    </citation>
    <scope>NUCLEOTIDE SEQUENCE [LARGE SCALE GENOMIC DNA]</scope>
    <source>
        <strain evidence="1 2">MAH-18</strain>
    </source>
</reference>
<comment type="caution">
    <text evidence="1">The sequence shown here is derived from an EMBL/GenBank/DDBJ whole genome shotgun (WGS) entry which is preliminary data.</text>
</comment>
<protein>
    <submittedName>
        <fullName evidence="1">Uncharacterized protein</fullName>
    </submittedName>
</protein>
<organism evidence="1 2">
    <name type="scientific">Nocardioides agri</name>
    <dbReference type="NCBI Taxonomy" id="2682843"/>
    <lineage>
        <taxon>Bacteria</taxon>
        <taxon>Bacillati</taxon>
        <taxon>Actinomycetota</taxon>
        <taxon>Actinomycetes</taxon>
        <taxon>Propionibacteriales</taxon>
        <taxon>Nocardioidaceae</taxon>
        <taxon>Nocardioides</taxon>
    </lineage>
</organism>
<keyword evidence="2" id="KW-1185">Reference proteome</keyword>
<evidence type="ECO:0000313" key="1">
    <source>
        <dbReference type="EMBL" id="MVQ48312.1"/>
    </source>
</evidence>
<dbReference type="EMBL" id="WSEK01000004">
    <property type="protein sequence ID" value="MVQ48312.1"/>
    <property type="molecule type" value="Genomic_DNA"/>
</dbReference>
<accession>A0A6L6XNC0</accession>